<dbReference type="KEGG" id="ddl:Desdi_0197"/>
<dbReference type="eggNOG" id="COG2964">
    <property type="taxonomic scope" value="Bacteria"/>
</dbReference>
<dbReference type="InterPro" id="IPR039446">
    <property type="entry name" value="DauR-like"/>
</dbReference>
<dbReference type="Pfam" id="PF08348">
    <property type="entry name" value="PAS_6"/>
    <property type="match status" value="1"/>
</dbReference>
<dbReference type="Proteomes" id="UP000010797">
    <property type="component" value="Chromosome"/>
</dbReference>
<sequence length="217" mass="24119">MNSQEAILENLKGIAGMIKGGFGSRCEVVVHDLRDLEQSLVYIVGDVTGRSIGAPITDLVVKILQKEGDAAKDLINYKTVAKDGRILKSSTAFIRDDQGKIFATLCVNYDVTDFLNFDILLQDFIRPDQVQNEDKQETFATTVQETIESLVYQAIIKLGKQAATMSMDDKVQFVGILEERGAFMIKGSVDYIANVLGVSKFTVYNYLNKYRSLQGLL</sequence>
<dbReference type="AlphaFoldDB" id="L0F505"/>
<evidence type="ECO:0008006" key="5">
    <source>
        <dbReference type="Google" id="ProtNLM"/>
    </source>
</evidence>
<dbReference type="Pfam" id="PF13309">
    <property type="entry name" value="HTH_22"/>
    <property type="match status" value="1"/>
</dbReference>
<evidence type="ECO:0000259" key="1">
    <source>
        <dbReference type="Pfam" id="PF08348"/>
    </source>
</evidence>
<reference evidence="4" key="1">
    <citation type="submission" date="2012-02" db="EMBL/GenBank/DDBJ databases">
        <title>Complete sequence of Desulfitobacterium dichloroeliminans LMG P-21439.</title>
        <authorList>
            <person name="Lucas S."/>
            <person name="Han J."/>
            <person name="Lapidus A."/>
            <person name="Cheng J.-F."/>
            <person name="Goodwin L."/>
            <person name="Pitluck S."/>
            <person name="Peters L."/>
            <person name="Ovchinnikova G."/>
            <person name="Teshima H."/>
            <person name="Detter J.C."/>
            <person name="Han C."/>
            <person name="Tapia R."/>
            <person name="Land M."/>
            <person name="Hauser L."/>
            <person name="Kyrpides N."/>
            <person name="Ivanova N."/>
            <person name="Pagani I."/>
            <person name="Kruse T."/>
            <person name="de Vos W.M."/>
            <person name="Boon N."/>
            <person name="Smidt H."/>
            <person name="Woyke T."/>
        </authorList>
    </citation>
    <scope>NUCLEOTIDE SEQUENCE [LARGE SCALE GENOMIC DNA]</scope>
    <source>
        <strain evidence="4">LMG P-21439 / DCA1</strain>
    </source>
</reference>
<protein>
    <recommendedName>
        <fullName evidence="5">Transcriptional regulator</fullName>
    </recommendedName>
</protein>
<feature type="domain" description="Transcriptional regulator DauR-like HTH" evidence="2">
    <location>
        <begin position="147"/>
        <end position="208"/>
    </location>
</feature>
<dbReference type="PANTHER" id="PTHR35568:SF1">
    <property type="entry name" value="TRANSCRIPTIONAL REGULATOR DAUR"/>
    <property type="match status" value="1"/>
</dbReference>
<dbReference type="HOGENOM" id="CLU_080179_0_1_9"/>
<name>L0F505_DESDL</name>
<organism evidence="3 4">
    <name type="scientific">Desulfitobacterium dichloroeliminans (strain LMG P-21439 / DCA1)</name>
    <dbReference type="NCBI Taxonomy" id="871963"/>
    <lineage>
        <taxon>Bacteria</taxon>
        <taxon>Bacillati</taxon>
        <taxon>Bacillota</taxon>
        <taxon>Clostridia</taxon>
        <taxon>Eubacteriales</taxon>
        <taxon>Desulfitobacteriaceae</taxon>
        <taxon>Desulfitobacterium</taxon>
    </lineage>
</organism>
<evidence type="ECO:0000313" key="4">
    <source>
        <dbReference type="Proteomes" id="UP000010797"/>
    </source>
</evidence>
<dbReference type="InterPro" id="IPR039445">
    <property type="entry name" value="DauR-like_HTH"/>
</dbReference>
<dbReference type="PANTHER" id="PTHR35568">
    <property type="entry name" value="TRANSCRIPTIONAL REGULATOR DAUR"/>
    <property type="match status" value="1"/>
</dbReference>
<proteinExistence type="predicted"/>
<dbReference type="EMBL" id="CP003344">
    <property type="protein sequence ID" value="AGA67751.1"/>
    <property type="molecule type" value="Genomic_DNA"/>
</dbReference>
<dbReference type="STRING" id="871963.Desdi_0197"/>
<evidence type="ECO:0000313" key="3">
    <source>
        <dbReference type="EMBL" id="AGA67751.1"/>
    </source>
</evidence>
<accession>L0F505</accession>
<evidence type="ECO:0000259" key="2">
    <source>
        <dbReference type="Pfam" id="PF13309"/>
    </source>
</evidence>
<keyword evidence="4" id="KW-1185">Reference proteome</keyword>
<gene>
    <name evidence="3" type="ordered locus">Desdi_0197</name>
</gene>
<dbReference type="InterPro" id="IPR013559">
    <property type="entry name" value="YheO"/>
</dbReference>
<feature type="domain" description="YheO-like" evidence="1">
    <location>
        <begin position="8"/>
        <end position="117"/>
    </location>
</feature>
<dbReference type="RefSeq" id="WP_015260758.1">
    <property type="nucleotide sequence ID" value="NC_019903.1"/>
</dbReference>